<evidence type="ECO:0000313" key="5">
    <source>
        <dbReference type="Proteomes" id="UP001165122"/>
    </source>
</evidence>
<dbReference type="Gene3D" id="1.25.40.10">
    <property type="entry name" value="Tetratricopeptide repeat domain"/>
    <property type="match status" value="2"/>
</dbReference>
<feature type="compositionally biased region" description="Low complexity" evidence="3">
    <location>
        <begin position="332"/>
        <end position="354"/>
    </location>
</feature>
<dbReference type="InterPro" id="IPR019734">
    <property type="entry name" value="TPR_rpt"/>
</dbReference>
<dbReference type="InterPro" id="IPR011990">
    <property type="entry name" value="TPR-like_helical_dom_sf"/>
</dbReference>
<dbReference type="GO" id="GO:0000398">
    <property type="term" value="P:mRNA splicing, via spliceosome"/>
    <property type="evidence" value="ECO:0007669"/>
    <property type="project" value="InterPro"/>
</dbReference>
<dbReference type="SMART" id="SM00386">
    <property type="entry name" value="HAT"/>
    <property type="match status" value="5"/>
</dbReference>
<sequence length="1038" mass="117775">MKNNVNNNVNNNMNKNPNLGVSHGVSEPLQHPPVTNRWTRGIGNNIGEKGEGRGFDFLGFGLTLTTPVQKQAPTTSTPSHPPKKPTFLFPETFADLSVSSSSTSSSPSRTFLPTPAVKKSGEPSLSTPPSLRKREWDGGSGGSGSTTVLGGKGSFRASYPPTGSVASTSKKNNHQKGGYERVVVLHHHHHYPPTIPVTTNQQQMQIQQQLMQPGQGTHQNLSFHNSSNSFTQQGLQQPSQFQPPGVYQQNYQQNYPPQQQHPQTPLPFSPPRSSYSDSHVKSTTYHHVVRSPQKLQPSIIPPLNVNKPQPYYGHEARRGREKVPASWDRNLPTSSTPSPQISVSPSSKSPSKCEPPLKKPSETDLRLEMKTFQRTFLQISRSSYTEAVDFALEAVEEVSGEVKFKVFLELGELSKKLKKFEMAFKYYKKATVLNPHNSSVWFELSKLLEEVGRLEDSYSVLKRGLIFCDTETLLVRAIRASEKMGRPDLARSHLAGLKRSDISKVWRTVLEGALMESRAGNYMVSRKVFQYLMSHVPWYGPIYYEAFRLEERMGYVNEAKKIVRRGLREIPRYGPLWFGAMRMDKSEELYEEARRKISKELVWKVWVEEAGFWERKFLEGGEEGADKARFCLSRAVGKCPNNLLWKVWLVGGRMELQFGRPNSAHKLFVQSYTDVPEKSLHFVFLELLRFEEYRGNYGVARSVLAKARETCGNEWKVFLESVLFEQRRKNFTLALKYVEKALRRHGGTGRLWAAKVQLVQNEAVLDAALNEVPKSGEVWCEGARVCLNPFNNSFGLTKAAKYLDFAIKFTPQYGDSFAETVRHRLLNHALETYMKDLVDLLDTAVALDTLYSPGWKDEPATERNLDEKGRRKALVENFVKVCETHARGFTRSDQEIDDKLSEVDMSDLELRCSNADPNYGSMWFRCRPHVHSTSIQTLRSSRELIIEELRYSLPLYLAAHGRRLGVEKLVKKEIIGKGLRLTSEQVDELLDERLKEAPGFSSEDVMPEREWGLQDFATGVDCQKNDQMRIWMALSSVV</sequence>
<dbReference type="InterPro" id="IPR045075">
    <property type="entry name" value="Syf1-like"/>
</dbReference>
<feature type="region of interest" description="Disordered" evidence="3">
    <location>
        <begin position="208"/>
        <end position="362"/>
    </location>
</feature>
<proteinExistence type="predicted"/>
<dbReference type="PANTHER" id="PTHR11246">
    <property type="entry name" value="PRE-MRNA SPLICING FACTOR"/>
    <property type="match status" value="1"/>
</dbReference>
<organism evidence="4 5">
    <name type="scientific">Triparma laevis f. longispina</name>
    <dbReference type="NCBI Taxonomy" id="1714387"/>
    <lineage>
        <taxon>Eukaryota</taxon>
        <taxon>Sar</taxon>
        <taxon>Stramenopiles</taxon>
        <taxon>Ochrophyta</taxon>
        <taxon>Bolidophyceae</taxon>
        <taxon>Parmales</taxon>
        <taxon>Triparmaceae</taxon>
        <taxon>Triparma</taxon>
    </lineage>
</organism>
<keyword evidence="1" id="KW-0677">Repeat</keyword>
<dbReference type="PROSITE" id="PS50005">
    <property type="entry name" value="TPR"/>
    <property type="match status" value="1"/>
</dbReference>
<feature type="compositionally biased region" description="Polar residues" evidence="3">
    <location>
        <begin position="271"/>
        <end position="285"/>
    </location>
</feature>
<feature type="region of interest" description="Disordered" evidence="3">
    <location>
        <begin position="1"/>
        <end position="47"/>
    </location>
</feature>
<reference evidence="5" key="1">
    <citation type="journal article" date="2023" name="Commun. Biol.">
        <title>Genome analysis of Parmales, the sister group of diatoms, reveals the evolutionary specialization of diatoms from phago-mixotrophs to photoautotrophs.</title>
        <authorList>
            <person name="Ban H."/>
            <person name="Sato S."/>
            <person name="Yoshikawa S."/>
            <person name="Yamada K."/>
            <person name="Nakamura Y."/>
            <person name="Ichinomiya M."/>
            <person name="Sato N."/>
            <person name="Blanc-Mathieu R."/>
            <person name="Endo H."/>
            <person name="Kuwata A."/>
            <person name="Ogata H."/>
        </authorList>
    </citation>
    <scope>NUCLEOTIDE SEQUENCE [LARGE SCALE GENOMIC DNA]</scope>
    <source>
        <strain evidence="5">NIES 3700</strain>
    </source>
</reference>
<feature type="compositionally biased region" description="Low complexity" evidence="3">
    <location>
        <begin position="98"/>
        <end position="108"/>
    </location>
</feature>
<dbReference type="PANTHER" id="PTHR11246:SF20">
    <property type="entry name" value="TPR-CONTAINING PROTEIN DDB_G0280363"/>
    <property type="match status" value="1"/>
</dbReference>
<evidence type="ECO:0000256" key="3">
    <source>
        <dbReference type="SAM" id="MobiDB-lite"/>
    </source>
</evidence>
<feature type="compositionally biased region" description="Low complexity" evidence="3">
    <location>
        <begin position="1"/>
        <end position="16"/>
    </location>
</feature>
<gene>
    <name evidence="4" type="ORF">TrLO_g14707</name>
</gene>
<protein>
    <submittedName>
        <fullName evidence="4">Uncharacterized protein</fullName>
    </submittedName>
</protein>
<dbReference type="AlphaFoldDB" id="A0A9W7A8A1"/>
<comment type="caution">
    <text evidence="4">The sequence shown here is derived from an EMBL/GenBank/DDBJ whole genome shotgun (WGS) entry which is preliminary data.</text>
</comment>
<keyword evidence="2" id="KW-0802">TPR repeat</keyword>
<evidence type="ECO:0000256" key="1">
    <source>
        <dbReference type="ARBA" id="ARBA00022737"/>
    </source>
</evidence>
<feature type="repeat" description="TPR" evidence="2">
    <location>
        <begin position="404"/>
        <end position="437"/>
    </location>
</feature>
<dbReference type="SUPFAM" id="SSF48452">
    <property type="entry name" value="TPR-like"/>
    <property type="match status" value="2"/>
</dbReference>
<feature type="compositionally biased region" description="Basic and acidic residues" evidence="3">
    <location>
        <begin position="314"/>
        <end position="323"/>
    </location>
</feature>
<name>A0A9W7A8A1_9STRA</name>
<dbReference type="Proteomes" id="UP001165122">
    <property type="component" value="Unassembled WGS sequence"/>
</dbReference>
<feature type="region of interest" description="Disordered" evidence="3">
    <location>
        <begin position="98"/>
        <end position="175"/>
    </location>
</feature>
<dbReference type="InterPro" id="IPR003107">
    <property type="entry name" value="HAT"/>
</dbReference>
<feature type="compositionally biased region" description="Low complexity" evidence="3">
    <location>
        <begin position="232"/>
        <end position="263"/>
    </location>
</feature>
<evidence type="ECO:0000256" key="2">
    <source>
        <dbReference type="PROSITE-ProRule" id="PRU00339"/>
    </source>
</evidence>
<feature type="compositionally biased region" description="Polar residues" evidence="3">
    <location>
        <begin position="220"/>
        <end position="231"/>
    </location>
</feature>
<keyword evidence="5" id="KW-1185">Reference proteome</keyword>
<dbReference type="OrthoDB" id="440128at2759"/>
<feature type="compositionally biased region" description="Low complexity" evidence="3">
    <location>
        <begin position="208"/>
        <end position="219"/>
    </location>
</feature>
<feature type="region of interest" description="Disordered" evidence="3">
    <location>
        <begin position="69"/>
        <end position="88"/>
    </location>
</feature>
<evidence type="ECO:0000313" key="4">
    <source>
        <dbReference type="EMBL" id="GMH67806.1"/>
    </source>
</evidence>
<dbReference type="SMART" id="SM00028">
    <property type="entry name" value="TPR"/>
    <property type="match status" value="1"/>
</dbReference>
<dbReference type="EMBL" id="BRXW01000580">
    <property type="protein sequence ID" value="GMH67806.1"/>
    <property type="molecule type" value="Genomic_DNA"/>
</dbReference>
<accession>A0A9W7A8A1</accession>